<evidence type="ECO:0000256" key="1">
    <source>
        <dbReference type="ARBA" id="ARBA00023015"/>
    </source>
</evidence>
<dbReference type="InterPro" id="IPR036390">
    <property type="entry name" value="WH_DNA-bd_sf"/>
</dbReference>
<dbReference type="GO" id="GO:0003677">
    <property type="term" value="F:DNA binding"/>
    <property type="evidence" value="ECO:0007669"/>
    <property type="project" value="UniProtKB-KW"/>
</dbReference>
<evidence type="ECO:0000313" key="5">
    <source>
        <dbReference type="EMBL" id="SEQ21835.1"/>
    </source>
</evidence>
<keyword evidence="3" id="KW-0804">Transcription</keyword>
<dbReference type="PANTHER" id="PTHR43537:SF5">
    <property type="entry name" value="UXU OPERON TRANSCRIPTIONAL REGULATOR"/>
    <property type="match status" value="1"/>
</dbReference>
<dbReference type="InterPro" id="IPR008920">
    <property type="entry name" value="TF_FadR/GntR_C"/>
</dbReference>
<dbReference type="SMART" id="SM00345">
    <property type="entry name" value="HTH_GNTR"/>
    <property type="match status" value="1"/>
</dbReference>
<organism evidence="5 6">
    <name type="scientific">Lentzea albida</name>
    <dbReference type="NCBI Taxonomy" id="65499"/>
    <lineage>
        <taxon>Bacteria</taxon>
        <taxon>Bacillati</taxon>
        <taxon>Actinomycetota</taxon>
        <taxon>Actinomycetes</taxon>
        <taxon>Pseudonocardiales</taxon>
        <taxon>Pseudonocardiaceae</taxon>
        <taxon>Lentzea</taxon>
    </lineage>
</organism>
<evidence type="ECO:0000259" key="4">
    <source>
        <dbReference type="PROSITE" id="PS50949"/>
    </source>
</evidence>
<dbReference type="Pfam" id="PF00392">
    <property type="entry name" value="GntR"/>
    <property type="match status" value="1"/>
</dbReference>
<keyword evidence="2 5" id="KW-0238">DNA-binding</keyword>
<dbReference type="SMART" id="SM00895">
    <property type="entry name" value="FCD"/>
    <property type="match status" value="1"/>
</dbReference>
<dbReference type="PROSITE" id="PS50949">
    <property type="entry name" value="HTH_GNTR"/>
    <property type="match status" value="1"/>
</dbReference>
<dbReference type="GO" id="GO:0003700">
    <property type="term" value="F:DNA-binding transcription factor activity"/>
    <property type="evidence" value="ECO:0007669"/>
    <property type="project" value="InterPro"/>
</dbReference>
<dbReference type="PANTHER" id="PTHR43537">
    <property type="entry name" value="TRANSCRIPTIONAL REGULATOR, GNTR FAMILY"/>
    <property type="match status" value="1"/>
</dbReference>
<dbReference type="SUPFAM" id="SSF46785">
    <property type="entry name" value="Winged helix' DNA-binding domain"/>
    <property type="match status" value="1"/>
</dbReference>
<dbReference type="CDD" id="cd07377">
    <property type="entry name" value="WHTH_GntR"/>
    <property type="match status" value="1"/>
</dbReference>
<reference evidence="6" key="1">
    <citation type="submission" date="2016-10" db="EMBL/GenBank/DDBJ databases">
        <authorList>
            <person name="Varghese N."/>
            <person name="Submissions S."/>
        </authorList>
    </citation>
    <scope>NUCLEOTIDE SEQUENCE [LARGE SCALE GENOMIC DNA]</scope>
    <source>
        <strain evidence="6">DSM 44437</strain>
    </source>
</reference>
<dbReference type="Gene3D" id="1.20.120.530">
    <property type="entry name" value="GntR ligand-binding domain-like"/>
    <property type="match status" value="1"/>
</dbReference>
<accession>A0A1H9E870</accession>
<dbReference type="InterPro" id="IPR000524">
    <property type="entry name" value="Tscrpt_reg_HTH_GntR"/>
</dbReference>
<protein>
    <submittedName>
        <fullName evidence="5">DNA-binding transcriptional regulator, GntR family</fullName>
    </submittedName>
</protein>
<dbReference type="Pfam" id="PF07729">
    <property type="entry name" value="FCD"/>
    <property type="match status" value="1"/>
</dbReference>
<name>A0A1H9E870_9PSEU</name>
<keyword evidence="1" id="KW-0805">Transcription regulation</keyword>
<keyword evidence="6" id="KW-1185">Reference proteome</keyword>
<evidence type="ECO:0000256" key="3">
    <source>
        <dbReference type="ARBA" id="ARBA00023163"/>
    </source>
</evidence>
<dbReference type="EMBL" id="FOFV01000002">
    <property type="protein sequence ID" value="SEQ21835.1"/>
    <property type="molecule type" value="Genomic_DNA"/>
</dbReference>
<dbReference type="Proteomes" id="UP000199503">
    <property type="component" value="Unassembled WGS sequence"/>
</dbReference>
<dbReference type="PRINTS" id="PR00035">
    <property type="entry name" value="HTHGNTR"/>
</dbReference>
<dbReference type="STRING" id="65499.SAMN04488000_102204"/>
<dbReference type="Gene3D" id="1.10.10.10">
    <property type="entry name" value="Winged helix-like DNA-binding domain superfamily/Winged helix DNA-binding domain"/>
    <property type="match status" value="1"/>
</dbReference>
<sequence length="223" mass="24181">MTVGPARRRGLGSEVADMIREAIFDGRYPPGSALREVELAEALEVSRGPVRDALRSLAGEGLVRAEWHRGATVAVLSLQDVAELDSLRGALEVLAVQRVVATGASMEDIAAAAAAMERAATPHEMVRCDIAFHDAVYAAAGHSRLVQAWEAIRSQVHLFLITRVEVSTDGYLEQIRDEHRDLVAALRLGNVEGALKLFAEHRAHAFELLTSGRSPHEPADPDR</sequence>
<feature type="domain" description="HTH gntR-type" evidence="4">
    <location>
        <begin position="9"/>
        <end position="76"/>
    </location>
</feature>
<gene>
    <name evidence="5" type="ORF">SAMN04488000_102204</name>
</gene>
<dbReference type="SUPFAM" id="SSF48008">
    <property type="entry name" value="GntR ligand-binding domain-like"/>
    <property type="match status" value="1"/>
</dbReference>
<dbReference type="InterPro" id="IPR036388">
    <property type="entry name" value="WH-like_DNA-bd_sf"/>
</dbReference>
<dbReference type="AlphaFoldDB" id="A0A1H9E870"/>
<evidence type="ECO:0000256" key="2">
    <source>
        <dbReference type="ARBA" id="ARBA00023125"/>
    </source>
</evidence>
<dbReference type="InterPro" id="IPR011711">
    <property type="entry name" value="GntR_C"/>
</dbReference>
<proteinExistence type="predicted"/>
<dbReference type="RefSeq" id="WP_089911107.1">
    <property type="nucleotide sequence ID" value="NZ_FOFV01000002.1"/>
</dbReference>
<evidence type="ECO:0000313" key="6">
    <source>
        <dbReference type="Proteomes" id="UP000199503"/>
    </source>
</evidence>
<dbReference type="OrthoDB" id="5243844at2"/>